<dbReference type="RefSeq" id="WP_150969542.1">
    <property type="nucleotide sequence ID" value="NZ_VZDO01000006.1"/>
</dbReference>
<sequence length="68" mass="7327">MARFKIGDEVQMQDGTAAWGQYPMLHRARGRIIGAMPGADEVERITVEYPDGTTLPGVDAAMFKSAGS</sequence>
<name>A0A7V7PPY5_9HYPH</name>
<proteinExistence type="predicted"/>
<reference evidence="1 2" key="1">
    <citation type="submission" date="2019-09" db="EMBL/GenBank/DDBJ databases">
        <title>YIM 132180 draft genome.</title>
        <authorList>
            <person name="Zhang K."/>
        </authorList>
    </citation>
    <scope>NUCLEOTIDE SEQUENCE [LARGE SCALE GENOMIC DNA]</scope>
    <source>
        <strain evidence="1 2">YIM 132180</strain>
    </source>
</reference>
<comment type="caution">
    <text evidence="1">The sequence shown here is derived from an EMBL/GenBank/DDBJ whole genome shotgun (WGS) entry which is preliminary data.</text>
</comment>
<dbReference type="AlphaFoldDB" id="A0A7V7PPY5"/>
<gene>
    <name evidence="1" type="ORF">F6X38_09765</name>
</gene>
<dbReference type="EMBL" id="VZDO01000006">
    <property type="protein sequence ID" value="KAB0680087.1"/>
    <property type="molecule type" value="Genomic_DNA"/>
</dbReference>
<evidence type="ECO:0000313" key="2">
    <source>
        <dbReference type="Proteomes" id="UP000432089"/>
    </source>
</evidence>
<organism evidence="1 2">
    <name type="scientific">Plantimonas leprariae</name>
    <dbReference type="NCBI Taxonomy" id="2615207"/>
    <lineage>
        <taxon>Bacteria</taxon>
        <taxon>Pseudomonadati</taxon>
        <taxon>Pseudomonadota</taxon>
        <taxon>Alphaproteobacteria</taxon>
        <taxon>Hyphomicrobiales</taxon>
        <taxon>Aurantimonadaceae</taxon>
        <taxon>Plantimonas</taxon>
    </lineage>
</organism>
<protein>
    <recommendedName>
        <fullName evidence="3">Hypervirulence associated protein TUDOR domain-containing protein</fullName>
    </recommendedName>
</protein>
<dbReference type="Proteomes" id="UP000432089">
    <property type="component" value="Unassembled WGS sequence"/>
</dbReference>
<keyword evidence="2" id="KW-1185">Reference proteome</keyword>
<evidence type="ECO:0008006" key="3">
    <source>
        <dbReference type="Google" id="ProtNLM"/>
    </source>
</evidence>
<accession>A0A7V7PPY5</accession>
<evidence type="ECO:0000313" key="1">
    <source>
        <dbReference type="EMBL" id="KAB0680087.1"/>
    </source>
</evidence>